<dbReference type="AlphaFoldDB" id="A0AAV8XR64"/>
<dbReference type="InterPro" id="IPR008042">
    <property type="entry name" value="Retrotrans_Pao"/>
</dbReference>
<proteinExistence type="predicted"/>
<comment type="caution">
    <text evidence="1">The sequence shown here is derived from an EMBL/GenBank/DDBJ whole genome shotgun (WGS) entry which is preliminary data.</text>
</comment>
<dbReference type="PANTHER" id="PTHR47331:SF1">
    <property type="entry name" value="GAG-LIKE PROTEIN"/>
    <property type="match status" value="1"/>
</dbReference>
<dbReference type="EMBL" id="JAPWTK010000388">
    <property type="protein sequence ID" value="KAJ8941108.1"/>
    <property type="molecule type" value="Genomic_DNA"/>
</dbReference>
<reference evidence="1" key="1">
    <citation type="journal article" date="2023" name="Insect Mol. Biol.">
        <title>Genome sequencing provides insights into the evolution of gene families encoding plant cell wall-degrading enzymes in longhorned beetles.</title>
        <authorList>
            <person name="Shin N.R."/>
            <person name="Okamura Y."/>
            <person name="Kirsch R."/>
            <person name="Pauchet Y."/>
        </authorList>
    </citation>
    <scope>NUCLEOTIDE SEQUENCE</scope>
    <source>
        <strain evidence="1">AMC_N1</strain>
    </source>
</reference>
<dbReference type="Pfam" id="PF05380">
    <property type="entry name" value="Peptidase_A17"/>
    <property type="match status" value="2"/>
</dbReference>
<keyword evidence="2" id="KW-1185">Reference proteome</keyword>
<organism evidence="1 2">
    <name type="scientific">Aromia moschata</name>
    <dbReference type="NCBI Taxonomy" id="1265417"/>
    <lineage>
        <taxon>Eukaryota</taxon>
        <taxon>Metazoa</taxon>
        <taxon>Ecdysozoa</taxon>
        <taxon>Arthropoda</taxon>
        <taxon>Hexapoda</taxon>
        <taxon>Insecta</taxon>
        <taxon>Pterygota</taxon>
        <taxon>Neoptera</taxon>
        <taxon>Endopterygota</taxon>
        <taxon>Coleoptera</taxon>
        <taxon>Polyphaga</taxon>
        <taxon>Cucujiformia</taxon>
        <taxon>Chrysomeloidea</taxon>
        <taxon>Cerambycidae</taxon>
        <taxon>Cerambycinae</taxon>
        <taxon>Callichromatini</taxon>
        <taxon>Aromia</taxon>
    </lineage>
</organism>
<dbReference type="PANTHER" id="PTHR47331">
    <property type="entry name" value="PHD-TYPE DOMAIN-CONTAINING PROTEIN"/>
    <property type="match status" value="1"/>
</dbReference>
<evidence type="ECO:0000313" key="1">
    <source>
        <dbReference type="EMBL" id="KAJ8941108.1"/>
    </source>
</evidence>
<dbReference type="Proteomes" id="UP001162162">
    <property type="component" value="Unassembled WGS sequence"/>
</dbReference>
<evidence type="ECO:0000313" key="2">
    <source>
        <dbReference type="Proteomes" id="UP001162162"/>
    </source>
</evidence>
<name>A0AAV8XR64_9CUCU</name>
<protein>
    <recommendedName>
        <fullName evidence="3">RNase H type-1 domain-containing protein</fullName>
    </recommendedName>
</protein>
<evidence type="ECO:0008006" key="3">
    <source>
        <dbReference type="Google" id="ProtNLM"/>
    </source>
</evidence>
<gene>
    <name evidence="1" type="ORF">NQ318_019113</name>
</gene>
<accession>A0AAV8XR64</accession>
<sequence length="224" mass="25529">MPHDKLEGSKTLGLIWGSNRDIFKYSPNQNHNDSYTKRSVLSSIARIFDPLGFLGPRTLQIDLFLLNEVSIPRHVATFSEHTQLDLHGFCDAIERACGACIYVRTINRYGNIAVSLLCSKRRAAPLKTISLPRLELCGAQLLSHLTHKVIHSLQCYVDSCYLWTDSTIVLNWLASPPNSWNTSQIEWQIFKCTQRDTLVTIFGDTLELRTTQPMQYQEDCVQNN</sequence>